<feature type="compositionally biased region" description="Basic and acidic residues" evidence="6">
    <location>
        <begin position="1163"/>
        <end position="1172"/>
    </location>
</feature>
<protein>
    <recommendedName>
        <fullName evidence="8">Ion transport domain-containing protein</fullName>
    </recommendedName>
</protein>
<evidence type="ECO:0000259" key="8">
    <source>
        <dbReference type="Pfam" id="PF00520"/>
    </source>
</evidence>
<comment type="subcellular location">
    <subcellularLocation>
        <location evidence="1">Membrane</location>
        <topology evidence="1">Multi-pass membrane protein</topology>
    </subcellularLocation>
</comment>
<gene>
    <name evidence="9" type="ORF">ECRASSUSDP1_LOCUS8230</name>
</gene>
<evidence type="ECO:0000256" key="2">
    <source>
        <dbReference type="ARBA" id="ARBA00022692"/>
    </source>
</evidence>
<feature type="region of interest" description="Disordered" evidence="6">
    <location>
        <begin position="1163"/>
        <end position="1197"/>
    </location>
</feature>
<dbReference type="AlphaFoldDB" id="A0AAD1X8E5"/>
<evidence type="ECO:0000313" key="10">
    <source>
        <dbReference type="Proteomes" id="UP001295684"/>
    </source>
</evidence>
<dbReference type="Gene3D" id="1.10.287.70">
    <property type="match status" value="1"/>
</dbReference>
<organism evidence="9 10">
    <name type="scientific">Euplotes crassus</name>
    <dbReference type="NCBI Taxonomy" id="5936"/>
    <lineage>
        <taxon>Eukaryota</taxon>
        <taxon>Sar</taxon>
        <taxon>Alveolata</taxon>
        <taxon>Ciliophora</taxon>
        <taxon>Intramacronucleata</taxon>
        <taxon>Spirotrichea</taxon>
        <taxon>Hypotrichia</taxon>
        <taxon>Euplotida</taxon>
        <taxon>Euplotidae</taxon>
        <taxon>Moneuplotes</taxon>
    </lineage>
</organism>
<feature type="transmembrane region" description="Helical" evidence="7">
    <location>
        <begin position="941"/>
        <end position="968"/>
    </location>
</feature>
<evidence type="ECO:0000256" key="6">
    <source>
        <dbReference type="SAM" id="MobiDB-lite"/>
    </source>
</evidence>
<dbReference type="Proteomes" id="UP001295684">
    <property type="component" value="Unassembled WGS sequence"/>
</dbReference>
<evidence type="ECO:0000256" key="5">
    <source>
        <dbReference type="ARBA" id="ARBA00023136"/>
    </source>
</evidence>
<evidence type="ECO:0000313" key="9">
    <source>
        <dbReference type="EMBL" id="CAI2366954.1"/>
    </source>
</evidence>
<accession>A0AAD1X8E5</accession>
<feature type="region of interest" description="Disordered" evidence="6">
    <location>
        <begin position="32"/>
        <end position="52"/>
    </location>
</feature>
<feature type="compositionally biased region" description="Polar residues" evidence="6">
    <location>
        <begin position="1178"/>
        <end position="1197"/>
    </location>
</feature>
<keyword evidence="3" id="KW-0677">Repeat</keyword>
<keyword evidence="4 7" id="KW-1133">Transmembrane helix</keyword>
<feature type="transmembrane region" description="Helical" evidence="7">
    <location>
        <begin position="736"/>
        <end position="760"/>
    </location>
</feature>
<keyword evidence="10" id="KW-1185">Reference proteome</keyword>
<feature type="transmembrane region" description="Helical" evidence="7">
    <location>
        <begin position="609"/>
        <end position="626"/>
    </location>
</feature>
<evidence type="ECO:0000256" key="4">
    <source>
        <dbReference type="ARBA" id="ARBA00022989"/>
    </source>
</evidence>
<feature type="transmembrane region" description="Helical" evidence="7">
    <location>
        <begin position="855"/>
        <end position="876"/>
    </location>
</feature>
<feature type="domain" description="Ion transport" evidence="8">
    <location>
        <begin position="608"/>
        <end position="830"/>
    </location>
</feature>
<proteinExistence type="predicted"/>
<evidence type="ECO:0000256" key="1">
    <source>
        <dbReference type="ARBA" id="ARBA00004141"/>
    </source>
</evidence>
<dbReference type="GO" id="GO:0005886">
    <property type="term" value="C:plasma membrane"/>
    <property type="evidence" value="ECO:0007669"/>
    <property type="project" value="TreeGrafter"/>
</dbReference>
<evidence type="ECO:0000256" key="7">
    <source>
        <dbReference type="SAM" id="Phobius"/>
    </source>
</evidence>
<reference evidence="9" key="1">
    <citation type="submission" date="2023-07" db="EMBL/GenBank/DDBJ databases">
        <authorList>
            <consortium name="AG Swart"/>
            <person name="Singh M."/>
            <person name="Singh A."/>
            <person name="Seah K."/>
            <person name="Emmerich C."/>
        </authorList>
    </citation>
    <scope>NUCLEOTIDE SEQUENCE</scope>
    <source>
        <strain evidence="9">DP1</strain>
    </source>
</reference>
<dbReference type="GO" id="GO:0098703">
    <property type="term" value="P:calcium ion import across plasma membrane"/>
    <property type="evidence" value="ECO:0007669"/>
    <property type="project" value="TreeGrafter"/>
</dbReference>
<dbReference type="InterPro" id="IPR024862">
    <property type="entry name" value="TRPV"/>
</dbReference>
<feature type="transmembrane region" description="Helical" evidence="7">
    <location>
        <begin position="544"/>
        <end position="563"/>
    </location>
</feature>
<feature type="transmembrane region" description="Helical" evidence="7">
    <location>
        <begin position="799"/>
        <end position="820"/>
    </location>
</feature>
<dbReference type="EMBL" id="CAMPGE010008041">
    <property type="protein sequence ID" value="CAI2366954.1"/>
    <property type="molecule type" value="Genomic_DNA"/>
</dbReference>
<feature type="transmembrane region" description="Helical" evidence="7">
    <location>
        <begin position="638"/>
        <end position="657"/>
    </location>
</feature>
<dbReference type="InterPro" id="IPR005821">
    <property type="entry name" value="Ion_trans_dom"/>
</dbReference>
<dbReference type="PANTHER" id="PTHR10582">
    <property type="entry name" value="TRANSIENT RECEPTOR POTENTIAL ION CHANNEL PROTEIN"/>
    <property type="match status" value="1"/>
</dbReference>
<feature type="transmembrane region" description="Helical" evidence="7">
    <location>
        <begin position="888"/>
        <end position="914"/>
    </location>
</feature>
<name>A0AAD1X8E5_EUPCR</name>
<dbReference type="GO" id="GO:0005262">
    <property type="term" value="F:calcium channel activity"/>
    <property type="evidence" value="ECO:0007669"/>
    <property type="project" value="TreeGrafter"/>
</dbReference>
<comment type="caution">
    <text evidence="9">The sequence shown here is derived from an EMBL/GenBank/DDBJ whole genome shotgun (WGS) entry which is preliminary data.</text>
</comment>
<keyword evidence="2 7" id="KW-0812">Transmembrane</keyword>
<feature type="transmembrane region" description="Helical" evidence="7">
    <location>
        <begin position="695"/>
        <end position="716"/>
    </location>
</feature>
<dbReference type="PANTHER" id="PTHR10582:SF2">
    <property type="entry name" value="INACTIVE"/>
    <property type="match status" value="1"/>
</dbReference>
<sequence>MKSDNDDNINMIKSDMWMDIDTHKSAERQFFPSDSPLYYQDPDLENSSRFEEEEEKEDSFFPSFIQALKNVESSERINNLLQEFKIEIKPEYRYVLIHLVILFKKKELYNPINEYFDEISGQFNLESSFVEQELPESYDELLNTDTEISNIREKSVKLCIRDRIKPALLTIFSMDSEDLTLRSEDLFSLYEIGKAFLFKALNERVKVDRTNKSVPNMILDKFREEHDIKNRSRLDSCSLISYVDAMYVLLEKNKNNFECRKILSKISDHDVLTEIIGLLIIKDKYTLVNELEFEFDRRFVQIALENDCYDVVFHLRNKYPQSFTRSEATFLEYILQSFTKSNHCWLAKCFMLKSVIHYLSYRRAEDFLYTIAGKIDRTDPKDNPLYFTPNLLLLIINIYEVCILITREYPFLSAQTDGIIENLTRIGSNFIREISDEERLRALVFERDFENRDSLELLSRYNITDILNNKNMEKIALELWSSEYDVKGNLMECSSALSILSWNTFNKPRDLVEEYMFYNFSCRKKYAHHLFQYQIWKKSMMAKFITEAVFLFFLTVTFQYFLIQALRSGHELLTVYTEAVAANSSQEAIDVALEEHHGDAITFYNDMEILQYLSIIAYFYPMRIVLEAIYATLTKRSLRFLSFANLCDIVFSLVFFIKMCREFDDYRDGLSDISDSGKKAVRYFENIYEYANDEILLDVLYAIAMTALWLRILYMFRLTRFLGPLLKMVFSMLWDITIFMVLFGILLVVYASLAVLLFYTEAGYTNFYDAMITLFGSALGNFDFNSLDGSNKGRVTGEIYLVSFIILCNILILNLLIAILSTTYAQLDEKKVVLYINEILKLRSSLEYEKRTSGLISAFPPWNFFPLILSPFYFIIKDTRKFNEVVCHICYFPVLFLATIIFIVINCVILPLTYFKGVLVKLQFIFNKKVEVPIFRRINTFFIFFIGGPIILVLNLCVDIYMFFLHCYDKNINYRKEKSKVQFISSKTYHQLQTKFEKDVENGVEAVPFTEAAEYCRNLLKVMDLLRNVIFSTCENNISYKRQILDLQEYGKVKNVLYAASIKHGSQRYIFCMIWRFILKELKVNSRVRQILGQTSHSEITKSAVMMGDKQYFKDSSKDFLRQFLQISLCEAHEAIKQINQEEITLETIKETFELVLFEKSQEGQKAKERLNHKTPYSRKSTLMNKTGSKWSEPTNK</sequence>
<keyword evidence="5 7" id="KW-0472">Membrane</keyword>
<dbReference type="Pfam" id="PF00520">
    <property type="entry name" value="Ion_trans"/>
    <property type="match status" value="1"/>
</dbReference>
<evidence type="ECO:0000256" key="3">
    <source>
        <dbReference type="ARBA" id="ARBA00022737"/>
    </source>
</evidence>